<keyword evidence="6" id="KW-1185">Reference proteome</keyword>
<dbReference type="AlphaFoldDB" id="A0A839RQ93"/>
<keyword evidence="1" id="KW-0805">Transcription regulation</keyword>
<dbReference type="SUPFAM" id="SSF46785">
    <property type="entry name" value="Winged helix' DNA-binding domain"/>
    <property type="match status" value="1"/>
</dbReference>
<dbReference type="GO" id="GO:0043565">
    <property type="term" value="F:sequence-specific DNA binding"/>
    <property type="evidence" value="ECO:0007669"/>
    <property type="project" value="InterPro"/>
</dbReference>
<feature type="domain" description="HTH asnC-type" evidence="4">
    <location>
        <begin position="5"/>
        <end position="66"/>
    </location>
</feature>
<name>A0A839RQ93_9ACTN</name>
<dbReference type="PANTHER" id="PTHR30154:SF34">
    <property type="entry name" value="TRANSCRIPTIONAL REGULATOR AZLB"/>
    <property type="match status" value="1"/>
</dbReference>
<dbReference type="PROSITE" id="PS50956">
    <property type="entry name" value="HTH_ASNC_2"/>
    <property type="match status" value="1"/>
</dbReference>
<dbReference type="Gene3D" id="1.10.10.10">
    <property type="entry name" value="Winged helix-like DNA-binding domain superfamily/Winged helix DNA-binding domain"/>
    <property type="match status" value="1"/>
</dbReference>
<evidence type="ECO:0000259" key="4">
    <source>
        <dbReference type="PROSITE" id="PS50956"/>
    </source>
</evidence>
<dbReference type="InterPro" id="IPR000485">
    <property type="entry name" value="AsnC-type_HTH_dom"/>
</dbReference>
<protein>
    <submittedName>
        <fullName evidence="5">DNA-binding Lrp family transcriptional regulator</fullName>
    </submittedName>
</protein>
<gene>
    <name evidence="5" type="ORF">FHU29_003631</name>
</gene>
<dbReference type="OrthoDB" id="9809462at2"/>
<dbReference type="PRINTS" id="PR00033">
    <property type="entry name" value="HTHASNC"/>
</dbReference>
<dbReference type="Proteomes" id="UP000567922">
    <property type="component" value="Unassembled WGS sequence"/>
</dbReference>
<dbReference type="InterPro" id="IPR019888">
    <property type="entry name" value="Tscrpt_reg_AsnC-like"/>
</dbReference>
<dbReference type="GO" id="GO:0005829">
    <property type="term" value="C:cytosol"/>
    <property type="evidence" value="ECO:0007669"/>
    <property type="project" value="TreeGrafter"/>
</dbReference>
<dbReference type="RefSeq" id="WP_013805828.1">
    <property type="nucleotide sequence ID" value="NZ_BDDI01000004.1"/>
</dbReference>
<dbReference type="EMBL" id="JACHWS010000003">
    <property type="protein sequence ID" value="MBB3039162.1"/>
    <property type="molecule type" value="Genomic_DNA"/>
</dbReference>
<sequence length="159" mass="17455">MPQQFDRLDLTILRLLVEQPRAGVREYARQLGIARGTAQARIDKLQREGVIESYAPQISPVGLGFSGLAYIHIHLAQGQLDQTSRLLAAIPEVIAADSIAGEGDLICQVVAKDNHELERVIQRIIGTPGVVRTRTEIVLSRRIPLRVVPLIDALAQELG</sequence>
<dbReference type="InterPro" id="IPR019887">
    <property type="entry name" value="Tscrpt_reg_AsnC/Lrp_C"/>
</dbReference>
<keyword evidence="2 5" id="KW-0238">DNA-binding</keyword>
<dbReference type="InterPro" id="IPR011008">
    <property type="entry name" value="Dimeric_a/b-barrel"/>
</dbReference>
<dbReference type="PANTHER" id="PTHR30154">
    <property type="entry name" value="LEUCINE-RESPONSIVE REGULATORY PROTEIN"/>
    <property type="match status" value="1"/>
</dbReference>
<organism evidence="5 6">
    <name type="scientific">Hoyosella altamirensis</name>
    <dbReference type="NCBI Taxonomy" id="616997"/>
    <lineage>
        <taxon>Bacteria</taxon>
        <taxon>Bacillati</taxon>
        <taxon>Actinomycetota</taxon>
        <taxon>Actinomycetes</taxon>
        <taxon>Mycobacteriales</taxon>
        <taxon>Hoyosellaceae</taxon>
        <taxon>Hoyosella</taxon>
    </lineage>
</organism>
<dbReference type="Pfam" id="PF01037">
    <property type="entry name" value="AsnC_trans_reg"/>
    <property type="match status" value="1"/>
</dbReference>
<evidence type="ECO:0000256" key="2">
    <source>
        <dbReference type="ARBA" id="ARBA00023125"/>
    </source>
</evidence>
<evidence type="ECO:0000256" key="1">
    <source>
        <dbReference type="ARBA" id="ARBA00023015"/>
    </source>
</evidence>
<dbReference type="SMART" id="SM00344">
    <property type="entry name" value="HTH_ASNC"/>
    <property type="match status" value="1"/>
</dbReference>
<dbReference type="InterPro" id="IPR036388">
    <property type="entry name" value="WH-like_DNA-bd_sf"/>
</dbReference>
<accession>A0A839RQ93</accession>
<dbReference type="SUPFAM" id="SSF54909">
    <property type="entry name" value="Dimeric alpha+beta barrel"/>
    <property type="match status" value="1"/>
</dbReference>
<dbReference type="Pfam" id="PF13412">
    <property type="entry name" value="HTH_24"/>
    <property type="match status" value="1"/>
</dbReference>
<keyword evidence="3" id="KW-0804">Transcription</keyword>
<dbReference type="GO" id="GO:0043200">
    <property type="term" value="P:response to amino acid"/>
    <property type="evidence" value="ECO:0007669"/>
    <property type="project" value="TreeGrafter"/>
</dbReference>
<evidence type="ECO:0000313" key="6">
    <source>
        <dbReference type="Proteomes" id="UP000567922"/>
    </source>
</evidence>
<dbReference type="InterPro" id="IPR036390">
    <property type="entry name" value="WH_DNA-bd_sf"/>
</dbReference>
<proteinExistence type="predicted"/>
<evidence type="ECO:0000313" key="5">
    <source>
        <dbReference type="EMBL" id="MBB3039162.1"/>
    </source>
</evidence>
<reference evidence="5 6" key="1">
    <citation type="submission" date="2020-08" db="EMBL/GenBank/DDBJ databases">
        <title>Sequencing the genomes of 1000 actinobacteria strains.</title>
        <authorList>
            <person name="Klenk H.-P."/>
        </authorList>
    </citation>
    <scope>NUCLEOTIDE SEQUENCE [LARGE SCALE GENOMIC DNA]</scope>
    <source>
        <strain evidence="5 6">DSM 45258</strain>
    </source>
</reference>
<dbReference type="Gene3D" id="3.30.70.920">
    <property type="match status" value="1"/>
</dbReference>
<evidence type="ECO:0000256" key="3">
    <source>
        <dbReference type="ARBA" id="ARBA00023163"/>
    </source>
</evidence>
<comment type="caution">
    <text evidence="5">The sequence shown here is derived from an EMBL/GenBank/DDBJ whole genome shotgun (WGS) entry which is preliminary data.</text>
</comment>